<evidence type="ECO:0000259" key="11">
    <source>
        <dbReference type="PROSITE" id="PS50850"/>
    </source>
</evidence>
<evidence type="ECO:0000256" key="5">
    <source>
        <dbReference type="ARBA" id="ARBA00023136"/>
    </source>
</evidence>
<comment type="subcellular location">
    <subcellularLocation>
        <location evidence="1">Cell membrane</location>
        <topology evidence="1">Multi-pass membrane protein</topology>
    </subcellularLocation>
</comment>
<dbReference type="InterPro" id="IPR005828">
    <property type="entry name" value="MFS_sugar_transport-like"/>
</dbReference>
<evidence type="ECO:0000256" key="4">
    <source>
        <dbReference type="ARBA" id="ARBA00022989"/>
    </source>
</evidence>
<feature type="transmembrane region" description="Helical" evidence="10">
    <location>
        <begin position="92"/>
        <end position="114"/>
    </location>
</feature>
<protein>
    <recommendedName>
        <fullName evidence="11">Major facilitator superfamily (MFS) profile domain-containing protein</fullName>
    </recommendedName>
</protein>
<proteinExistence type="inferred from homology"/>
<keyword evidence="5 10" id="KW-0472">Membrane</keyword>
<dbReference type="AlphaFoldDB" id="A0AAV6VRB6"/>
<dbReference type="PANTHER" id="PTHR48021">
    <property type="match status" value="1"/>
</dbReference>
<dbReference type="FunFam" id="1.20.1250.20:FF:000055">
    <property type="entry name" value="Facilitated trehalose transporter Tret1-2 homolog"/>
    <property type="match status" value="1"/>
</dbReference>
<gene>
    <name evidence="12" type="ORF">JTE90_007088</name>
</gene>
<dbReference type="SUPFAM" id="SSF103473">
    <property type="entry name" value="MFS general substrate transporter"/>
    <property type="match status" value="1"/>
</dbReference>
<feature type="transmembrane region" description="Helical" evidence="10">
    <location>
        <begin position="134"/>
        <end position="156"/>
    </location>
</feature>
<dbReference type="Pfam" id="PF00083">
    <property type="entry name" value="Sugar_tr"/>
    <property type="match status" value="1"/>
</dbReference>
<dbReference type="GO" id="GO:0005886">
    <property type="term" value="C:plasma membrane"/>
    <property type="evidence" value="ECO:0007669"/>
    <property type="project" value="UniProtKB-SubCell"/>
</dbReference>
<dbReference type="InterPro" id="IPR003663">
    <property type="entry name" value="Sugar/inositol_transpt"/>
</dbReference>
<feature type="transmembrane region" description="Helical" evidence="10">
    <location>
        <begin position="187"/>
        <end position="209"/>
    </location>
</feature>
<organism evidence="12 13">
    <name type="scientific">Oedothorax gibbosus</name>
    <dbReference type="NCBI Taxonomy" id="931172"/>
    <lineage>
        <taxon>Eukaryota</taxon>
        <taxon>Metazoa</taxon>
        <taxon>Ecdysozoa</taxon>
        <taxon>Arthropoda</taxon>
        <taxon>Chelicerata</taxon>
        <taxon>Arachnida</taxon>
        <taxon>Araneae</taxon>
        <taxon>Araneomorphae</taxon>
        <taxon>Entelegynae</taxon>
        <taxon>Araneoidea</taxon>
        <taxon>Linyphiidae</taxon>
        <taxon>Erigoninae</taxon>
        <taxon>Oedothorax</taxon>
    </lineage>
</organism>
<evidence type="ECO:0000256" key="10">
    <source>
        <dbReference type="SAM" id="Phobius"/>
    </source>
</evidence>
<evidence type="ECO:0000313" key="13">
    <source>
        <dbReference type="Proteomes" id="UP000827092"/>
    </source>
</evidence>
<feature type="transmembrane region" description="Helical" evidence="10">
    <location>
        <begin position="163"/>
        <end position="181"/>
    </location>
</feature>
<dbReference type="PROSITE" id="PS00217">
    <property type="entry name" value="SUGAR_TRANSPORT_2"/>
    <property type="match status" value="1"/>
</dbReference>
<evidence type="ECO:0000256" key="8">
    <source>
        <dbReference type="RuleBase" id="RU003346"/>
    </source>
</evidence>
<feature type="domain" description="Major facilitator superfamily (MFS) profile" evidence="11">
    <location>
        <begin position="91"/>
        <end position="520"/>
    </location>
</feature>
<evidence type="ECO:0000256" key="7">
    <source>
        <dbReference type="ARBA" id="ARBA00024348"/>
    </source>
</evidence>
<evidence type="ECO:0000256" key="3">
    <source>
        <dbReference type="ARBA" id="ARBA00022692"/>
    </source>
</evidence>
<dbReference type="GO" id="GO:0051119">
    <property type="term" value="F:sugar transmembrane transporter activity"/>
    <property type="evidence" value="ECO:0007669"/>
    <property type="project" value="InterPro"/>
</dbReference>
<dbReference type="InterPro" id="IPR020846">
    <property type="entry name" value="MFS_dom"/>
</dbReference>
<feature type="transmembrane region" description="Helical" evidence="10">
    <location>
        <begin position="365"/>
        <end position="387"/>
    </location>
</feature>
<dbReference type="InterPro" id="IPR036259">
    <property type="entry name" value="MFS_trans_sf"/>
</dbReference>
<feature type="transmembrane region" description="Helical" evidence="10">
    <location>
        <begin position="330"/>
        <end position="353"/>
    </location>
</feature>
<accession>A0AAV6VRB6</accession>
<comment type="similarity">
    <text evidence="7">Belongs to the major facilitator superfamily. Sugar transporter (TC 2.A.1.1) family. Trehalose transporter subfamily.</text>
</comment>
<feature type="transmembrane region" description="Helical" evidence="10">
    <location>
        <begin position="465"/>
        <end position="485"/>
    </location>
</feature>
<dbReference type="PROSITE" id="PS00216">
    <property type="entry name" value="SUGAR_TRANSPORT_1"/>
    <property type="match status" value="1"/>
</dbReference>
<dbReference type="NCBIfam" id="TIGR00879">
    <property type="entry name" value="SP"/>
    <property type="match status" value="1"/>
</dbReference>
<keyword evidence="2" id="KW-1003">Cell membrane</keyword>
<dbReference type="InterPro" id="IPR050549">
    <property type="entry name" value="MFS_Trehalose_Transporter"/>
</dbReference>
<evidence type="ECO:0000256" key="9">
    <source>
        <dbReference type="SAM" id="MobiDB-lite"/>
    </source>
</evidence>
<keyword evidence="4 10" id="KW-1133">Transmembrane helix</keyword>
<evidence type="ECO:0000256" key="6">
    <source>
        <dbReference type="ARBA" id="ARBA00023180"/>
    </source>
</evidence>
<comment type="caution">
    <text evidence="12">The sequence shown here is derived from an EMBL/GenBank/DDBJ whole genome shotgun (WGS) entry which is preliminary data.</text>
</comment>
<dbReference type="PANTHER" id="PTHR48021:SF1">
    <property type="entry name" value="GH07001P-RELATED"/>
    <property type="match status" value="1"/>
</dbReference>
<name>A0AAV6VRB6_9ARAC</name>
<feature type="transmembrane region" description="Helical" evidence="10">
    <location>
        <begin position="246"/>
        <end position="267"/>
    </location>
</feature>
<dbReference type="Gene3D" id="1.20.1250.20">
    <property type="entry name" value="MFS general substrate transporter like domains"/>
    <property type="match status" value="1"/>
</dbReference>
<dbReference type="InterPro" id="IPR005829">
    <property type="entry name" value="Sugar_transporter_CS"/>
</dbReference>
<dbReference type="CDD" id="cd17358">
    <property type="entry name" value="MFS_GLUT6_8_Class3_like"/>
    <property type="match status" value="1"/>
</dbReference>
<evidence type="ECO:0000256" key="1">
    <source>
        <dbReference type="ARBA" id="ARBA00004651"/>
    </source>
</evidence>
<reference evidence="12 13" key="1">
    <citation type="journal article" date="2022" name="Nat. Ecol. Evol.">
        <title>A masculinizing supergene underlies an exaggerated male reproductive morph in a spider.</title>
        <authorList>
            <person name="Hendrickx F."/>
            <person name="De Corte Z."/>
            <person name="Sonet G."/>
            <person name="Van Belleghem S.M."/>
            <person name="Kostlbacher S."/>
            <person name="Vangestel C."/>
        </authorList>
    </citation>
    <scope>NUCLEOTIDE SEQUENCE [LARGE SCALE GENOMIC DNA]</scope>
    <source>
        <strain evidence="12">W744_W776</strain>
    </source>
</reference>
<feature type="transmembrane region" description="Helical" evidence="10">
    <location>
        <begin position="428"/>
        <end position="453"/>
    </location>
</feature>
<feature type="region of interest" description="Disordered" evidence="9">
    <location>
        <begin position="1"/>
        <end position="24"/>
    </location>
</feature>
<dbReference type="PROSITE" id="PS50850">
    <property type="entry name" value="MFS"/>
    <property type="match status" value="1"/>
</dbReference>
<feature type="transmembrane region" description="Helical" evidence="10">
    <location>
        <begin position="221"/>
        <end position="240"/>
    </location>
</feature>
<keyword evidence="3 10" id="KW-0812">Transmembrane</keyword>
<dbReference type="Proteomes" id="UP000827092">
    <property type="component" value="Unassembled WGS sequence"/>
</dbReference>
<dbReference type="EMBL" id="JAFNEN010000035">
    <property type="protein sequence ID" value="KAG8198778.1"/>
    <property type="molecule type" value="Genomic_DNA"/>
</dbReference>
<feature type="transmembrane region" description="Helical" evidence="10">
    <location>
        <begin position="394"/>
        <end position="416"/>
    </location>
</feature>
<feature type="transmembrane region" description="Helical" evidence="10">
    <location>
        <begin position="497"/>
        <end position="516"/>
    </location>
</feature>
<sequence length="535" mass="58388">MDTRKVRTVSSTSSTNEYDNPGFDYASEGNLSKTNRAVSIEVADDLQFVRNPLATDSISDNKQLHNVADFTQEVSGSSSTGQKHPLSGISRMYLAALVVLLFAVCMGITGTWSATATMDMQKRHSSIHPSPDEVTWIGSLMTIGALIGGGAAGYFTNSLGRKGTLILNTVPFVIGWLFIAYTDSVGLIFAGRIVTGFCSGVVSVATPMYLVEISTPEVRGLLGASFQLFVVIGILIMSLLGSGLTWRYSAISGAFFSLLAAFLMVLMPESPRWLMTQKRRGEAKNALIFLQGKNYDAETDCRQMEAEIQAQPKGGVNIREFLVPTVYKPFGLSILLMLFQQFSGVNAVMFYTVQIFESAGSTMDPLLATILVATVQVIATMISSVLMDRAGRKPLLMISGVCMAVSLIVFGGFDLARTNDASVVKTLGWLPLVCLMSYVSAFSIGFGPTPWLMVAEMTPPRFRSVVSGVATALNWTFAFTVTKSFQAEVEAMHSYGVYWMYASFCLLSLFMTYFLVPETKGKDEEEIRDFFLSKK</sequence>
<keyword evidence="8" id="KW-0813">Transport</keyword>
<dbReference type="InterPro" id="IPR044775">
    <property type="entry name" value="MFS_ERD6/Tret1-like"/>
</dbReference>
<evidence type="ECO:0000313" key="12">
    <source>
        <dbReference type="EMBL" id="KAG8198778.1"/>
    </source>
</evidence>
<keyword evidence="6" id="KW-0325">Glycoprotein</keyword>
<keyword evidence="13" id="KW-1185">Reference proteome</keyword>
<dbReference type="PRINTS" id="PR00171">
    <property type="entry name" value="SUGRTRNSPORT"/>
</dbReference>
<evidence type="ECO:0000256" key="2">
    <source>
        <dbReference type="ARBA" id="ARBA00022475"/>
    </source>
</evidence>